<evidence type="ECO:0000259" key="3">
    <source>
        <dbReference type="PROSITE" id="PS51186"/>
    </source>
</evidence>
<protein>
    <submittedName>
        <fullName evidence="4">Sortase-like acyltransferase</fullName>
    </submittedName>
</protein>
<dbReference type="eggNOG" id="COG0456">
    <property type="taxonomic scope" value="Bacteria"/>
</dbReference>
<dbReference type="Gene3D" id="3.40.630.30">
    <property type="match status" value="1"/>
</dbReference>
<keyword evidence="1 4" id="KW-0808">Transferase</keyword>
<name>I4YUX5_9HYPH</name>
<dbReference type="InterPro" id="IPR050832">
    <property type="entry name" value="Bact_Acetyltransf"/>
</dbReference>
<evidence type="ECO:0000313" key="4">
    <source>
        <dbReference type="EMBL" id="EIM27767.1"/>
    </source>
</evidence>
<organism evidence="4 5">
    <name type="scientific">Microvirga lotononidis</name>
    <dbReference type="NCBI Taxonomy" id="864069"/>
    <lineage>
        <taxon>Bacteria</taxon>
        <taxon>Pseudomonadati</taxon>
        <taxon>Pseudomonadota</taxon>
        <taxon>Alphaproteobacteria</taxon>
        <taxon>Hyphomicrobiales</taxon>
        <taxon>Methylobacteriaceae</taxon>
        <taxon>Microvirga</taxon>
    </lineage>
</organism>
<dbReference type="AlphaFoldDB" id="I4YUX5"/>
<keyword evidence="5" id="KW-1185">Reference proteome</keyword>
<dbReference type="EMBL" id="JH660645">
    <property type="protein sequence ID" value="EIM27767.1"/>
    <property type="molecule type" value="Genomic_DNA"/>
</dbReference>
<dbReference type="CDD" id="cd04301">
    <property type="entry name" value="NAT_SF"/>
    <property type="match status" value="1"/>
</dbReference>
<dbReference type="HOGENOM" id="CLU_013985_21_1_5"/>
<keyword evidence="2 4" id="KW-0012">Acyltransferase</keyword>
<dbReference type="STRING" id="864069.MicloDRAFT_00043410"/>
<dbReference type="InterPro" id="IPR000182">
    <property type="entry name" value="GNAT_dom"/>
</dbReference>
<reference evidence="4 5" key="1">
    <citation type="submission" date="2012-02" db="EMBL/GenBank/DDBJ databases">
        <title>Improved High-Quality Draft sequence of Microvirga sp. WSM3557.</title>
        <authorList>
            <consortium name="US DOE Joint Genome Institute"/>
            <person name="Lucas S."/>
            <person name="Han J."/>
            <person name="Lapidus A."/>
            <person name="Cheng J.-F."/>
            <person name="Goodwin L."/>
            <person name="Pitluck S."/>
            <person name="Peters L."/>
            <person name="Zhang X."/>
            <person name="Detter J.C."/>
            <person name="Han C."/>
            <person name="Tapia R."/>
            <person name="Land M."/>
            <person name="Hauser L."/>
            <person name="Kyrpides N."/>
            <person name="Ivanova N."/>
            <person name="Pagani I."/>
            <person name="Brau L."/>
            <person name="Yates R."/>
            <person name="O'Hara G."/>
            <person name="Rui T."/>
            <person name="Howieson J."/>
            <person name="Reeve W."/>
            <person name="Woyke T."/>
        </authorList>
    </citation>
    <scope>NUCLEOTIDE SEQUENCE [LARGE SCALE GENOMIC DNA]</scope>
    <source>
        <strain evidence="4 5">WSM3557</strain>
    </source>
</reference>
<dbReference type="PROSITE" id="PS51186">
    <property type="entry name" value="GNAT"/>
    <property type="match status" value="1"/>
</dbReference>
<gene>
    <name evidence="4" type="ORF">MicloDRAFT_00043410</name>
</gene>
<sequence length="156" mass="18059" precursor="true">MSLFALRRAALSDMPAVAALNRHVRSTCLPYLPDLHTPEEDLAFFRDHVFPTSEVWLAHAEERLIGFAGARLDWLDHLYVDPAWHGRGVGQALLSAVLKDRAELNLWTFQDNAQARRFYERQGFRLVATTDGSGNEEQMPDAHYRWVRDQSFERRH</sequence>
<dbReference type="GO" id="GO:0016747">
    <property type="term" value="F:acyltransferase activity, transferring groups other than amino-acyl groups"/>
    <property type="evidence" value="ECO:0007669"/>
    <property type="project" value="InterPro"/>
</dbReference>
<evidence type="ECO:0000256" key="2">
    <source>
        <dbReference type="ARBA" id="ARBA00023315"/>
    </source>
</evidence>
<dbReference type="PANTHER" id="PTHR43877">
    <property type="entry name" value="AMINOALKYLPHOSPHONATE N-ACETYLTRANSFERASE-RELATED-RELATED"/>
    <property type="match status" value="1"/>
</dbReference>
<evidence type="ECO:0000313" key="5">
    <source>
        <dbReference type="Proteomes" id="UP000003947"/>
    </source>
</evidence>
<dbReference type="InterPro" id="IPR016181">
    <property type="entry name" value="Acyl_CoA_acyltransferase"/>
</dbReference>
<dbReference type="RefSeq" id="WP_009763817.1">
    <property type="nucleotide sequence ID" value="NZ_CP141048.1"/>
</dbReference>
<dbReference type="Proteomes" id="UP000003947">
    <property type="component" value="Unassembled WGS sequence"/>
</dbReference>
<feature type="domain" description="N-acetyltransferase" evidence="3">
    <location>
        <begin position="4"/>
        <end position="151"/>
    </location>
</feature>
<accession>I4YUX5</accession>
<evidence type="ECO:0000256" key="1">
    <source>
        <dbReference type="ARBA" id="ARBA00022679"/>
    </source>
</evidence>
<dbReference type="PATRIC" id="fig|864069.3.peg.4691"/>
<proteinExistence type="predicted"/>
<dbReference type="SUPFAM" id="SSF55729">
    <property type="entry name" value="Acyl-CoA N-acyltransferases (Nat)"/>
    <property type="match status" value="1"/>
</dbReference>
<dbReference type="Pfam" id="PF13508">
    <property type="entry name" value="Acetyltransf_7"/>
    <property type="match status" value="1"/>
</dbReference>